<dbReference type="InterPro" id="IPR036259">
    <property type="entry name" value="MFS_trans_sf"/>
</dbReference>
<reference evidence="4" key="1">
    <citation type="journal article" date="2021" name="Nat. Commun.">
        <title>Genetic determinants of endophytism in the Arabidopsis root mycobiome.</title>
        <authorList>
            <person name="Mesny F."/>
            <person name="Miyauchi S."/>
            <person name="Thiergart T."/>
            <person name="Pickel B."/>
            <person name="Atanasova L."/>
            <person name="Karlsson M."/>
            <person name="Huettel B."/>
            <person name="Barry K.W."/>
            <person name="Haridas S."/>
            <person name="Chen C."/>
            <person name="Bauer D."/>
            <person name="Andreopoulos W."/>
            <person name="Pangilinan J."/>
            <person name="LaButti K."/>
            <person name="Riley R."/>
            <person name="Lipzen A."/>
            <person name="Clum A."/>
            <person name="Drula E."/>
            <person name="Henrissat B."/>
            <person name="Kohler A."/>
            <person name="Grigoriev I.V."/>
            <person name="Martin F.M."/>
            <person name="Hacquard S."/>
        </authorList>
    </citation>
    <scope>NUCLEOTIDE SEQUENCE</scope>
    <source>
        <strain evidence="4">MPI-SDFR-AT-0120</strain>
    </source>
</reference>
<dbReference type="Gene3D" id="1.20.1250.20">
    <property type="entry name" value="MFS general substrate transporter like domains"/>
    <property type="match status" value="1"/>
</dbReference>
<dbReference type="AlphaFoldDB" id="A0A8K0RE12"/>
<dbReference type="PANTHER" id="PTHR11360:SF302">
    <property type="entry name" value="MAJOR FACILITATOR SUPERFAMILY (MFS) PROFILE DOMAIN-CONTAINING PROTEIN"/>
    <property type="match status" value="1"/>
</dbReference>
<feature type="transmembrane region" description="Helical" evidence="3">
    <location>
        <begin position="121"/>
        <end position="142"/>
    </location>
</feature>
<feature type="transmembrane region" description="Helical" evidence="3">
    <location>
        <begin position="18"/>
        <end position="43"/>
    </location>
</feature>
<gene>
    <name evidence="4" type="ORF">FB567DRAFT_465910</name>
</gene>
<dbReference type="InterPro" id="IPR011701">
    <property type="entry name" value="MFS"/>
</dbReference>
<feature type="transmembrane region" description="Helical" evidence="3">
    <location>
        <begin position="63"/>
        <end position="85"/>
    </location>
</feature>
<evidence type="ECO:0000256" key="1">
    <source>
        <dbReference type="ARBA" id="ARBA00004141"/>
    </source>
</evidence>
<feature type="transmembrane region" description="Helical" evidence="3">
    <location>
        <begin position="200"/>
        <end position="218"/>
    </location>
</feature>
<organism evidence="4 5">
    <name type="scientific">Paraphoma chrysanthemicola</name>
    <dbReference type="NCBI Taxonomy" id="798071"/>
    <lineage>
        <taxon>Eukaryota</taxon>
        <taxon>Fungi</taxon>
        <taxon>Dikarya</taxon>
        <taxon>Ascomycota</taxon>
        <taxon>Pezizomycotina</taxon>
        <taxon>Dothideomycetes</taxon>
        <taxon>Pleosporomycetidae</taxon>
        <taxon>Pleosporales</taxon>
        <taxon>Pleosporineae</taxon>
        <taxon>Phaeosphaeriaceae</taxon>
        <taxon>Paraphoma</taxon>
    </lineage>
</organism>
<accession>A0A8K0RE12</accession>
<dbReference type="OrthoDB" id="6499973at2759"/>
<proteinExistence type="inferred from homology"/>
<dbReference type="GO" id="GO:0022857">
    <property type="term" value="F:transmembrane transporter activity"/>
    <property type="evidence" value="ECO:0007669"/>
    <property type="project" value="InterPro"/>
</dbReference>
<keyword evidence="3" id="KW-0812">Transmembrane</keyword>
<comment type="similarity">
    <text evidence="2">Belongs to the major facilitator superfamily. Monocarboxylate porter (TC 2.A.1.13) family.</text>
</comment>
<evidence type="ECO:0000313" key="5">
    <source>
        <dbReference type="Proteomes" id="UP000813461"/>
    </source>
</evidence>
<sequence length="332" mass="35284">MATRNEGALVTRSQQARILLSTSLAAFIIIGFTQSFGVFQVHYEGNNAVQAGVLRPNETSLRGLISCIGSFSNGGIVALFAVVYYPYLPRIGAHIKLLCCIGSVLIVLGLSMAALCRNLVQLFACQGLIQGVGAGILLYLLTPILPEYFPERSGLAQGTMFAGVDVTKASYLLAINSGVGIPSRLGAGALADKFGHQNTLLIATTVYMLATWGLWLPSAIKGNLGLYIAMSVCHGLVNGVFNTVMNSAQKALFGDETYYPKNGAMTTIRGLGYVVGIPIAGVLVREVGVEELSGADFVRPIVYVGVLLTASLVCLLNVRRLDAIRSGWHLVR</sequence>
<dbReference type="Pfam" id="PF07690">
    <property type="entry name" value="MFS_1"/>
    <property type="match status" value="1"/>
</dbReference>
<comment type="subcellular location">
    <subcellularLocation>
        <location evidence="1">Membrane</location>
        <topology evidence="1">Multi-pass membrane protein</topology>
    </subcellularLocation>
</comment>
<keyword evidence="3" id="KW-0472">Membrane</keyword>
<evidence type="ECO:0008006" key="6">
    <source>
        <dbReference type="Google" id="ProtNLM"/>
    </source>
</evidence>
<evidence type="ECO:0000256" key="3">
    <source>
        <dbReference type="SAM" id="Phobius"/>
    </source>
</evidence>
<dbReference type="GO" id="GO:0016020">
    <property type="term" value="C:membrane"/>
    <property type="evidence" value="ECO:0007669"/>
    <property type="project" value="UniProtKB-SubCell"/>
</dbReference>
<dbReference type="PANTHER" id="PTHR11360">
    <property type="entry name" value="MONOCARBOXYLATE TRANSPORTER"/>
    <property type="match status" value="1"/>
</dbReference>
<feature type="transmembrane region" description="Helical" evidence="3">
    <location>
        <begin position="297"/>
        <end position="318"/>
    </location>
</feature>
<evidence type="ECO:0000313" key="4">
    <source>
        <dbReference type="EMBL" id="KAH7090608.1"/>
    </source>
</evidence>
<dbReference type="Proteomes" id="UP000813461">
    <property type="component" value="Unassembled WGS sequence"/>
</dbReference>
<keyword evidence="5" id="KW-1185">Reference proteome</keyword>
<feature type="transmembrane region" description="Helical" evidence="3">
    <location>
        <begin position="224"/>
        <end position="245"/>
    </location>
</feature>
<keyword evidence="3" id="KW-1133">Transmembrane helix</keyword>
<comment type="caution">
    <text evidence="4">The sequence shown here is derived from an EMBL/GenBank/DDBJ whole genome shotgun (WGS) entry which is preliminary data.</text>
</comment>
<name>A0A8K0RE12_9PLEO</name>
<feature type="transmembrane region" description="Helical" evidence="3">
    <location>
        <begin position="97"/>
        <end position="115"/>
    </location>
</feature>
<dbReference type="InterPro" id="IPR050327">
    <property type="entry name" value="Proton-linked_MCT"/>
</dbReference>
<evidence type="ECO:0000256" key="2">
    <source>
        <dbReference type="ARBA" id="ARBA00006727"/>
    </source>
</evidence>
<feature type="transmembrane region" description="Helical" evidence="3">
    <location>
        <begin position="266"/>
        <end position="285"/>
    </location>
</feature>
<dbReference type="SUPFAM" id="SSF103473">
    <property type="entry name" value="MFS general substrate transporter"/>
    <property type="match status" value="2"/>
</dbReference>
<dbReference type="EMBL" id="JAGMVJ010000005">
    <property type="protein sequence ID" value="KAH7090608.1"/>
    <property type="molecule type" value="Genomic_DNA"/>
</dbReference>
<protein>
    <recommendedName>
        <fullName evidence="6">MFS general substrate transporter</fullName>
    </recommendedName>
</protein>